<reference evidence="3 4" key="1">
    <citation type="journal article" date="2011" name="Stand. Genomic Sci.">
        <title>Complete genome sequence of the hyperthermophilic chemolithoautotroph Pyrolobus fumarii type strain (1A).</title>
        <authorList>
            <person name="Anderson I."/>
            <person name="Goker M."/>
            <person name="Nolan M."/>
            <person name="Lucas S."/>
            <person name="Hammon N."/>
            <person name="Deshpande S."/>
            <person name="Cheng J.F."/>
            <person name="Tapia R."/>
            <person name="Han C."/>
            <person name="Goodwin L."/>
            <person name="Pitluck S."/>
            <person name="Huntemann M."/>
            <person name="Liolios K."/>
            <person name="Ivanova N."/>
            <person name="Pagani I."/>
            <person name="Mavromatis K."/>
            <person name="Ovchinikova G."/>
            <person name="Pati A."/>
            <person name="Chen A."/>
            <person name="Palaniappan K."/>
            <person name="Land M."/>
            <person name="Hauser L."/>
            <person name="Brambilla E.M."/>
            <person name="Huber H."/>
            <person name="Yasawong M."/>
            <person name="Rohde M."/>
            <person name="Spring S."/>
            <person name="Abt B."/>
            <person name="Sikorski J."/>
            <person name="Wirth R."/>
            <person name="Detter J.C."/>
            <person name="Woyke T."/>
            <person name="Bristow J."/>
            <person name="Eisen J.A."/>
            <person name="Markowitz V."/>
            <person name="Hugenholtz P."/>
            <person name="Kyrpides N.C."/>
            <person name="Klenk H.P."/>
            <person name="Lapidus A."/>
        </authorList>
    </citation>
    <scope>NUCLEOTIDE SEQUENCE [LARGE SCALE GENOMIC DNA]</scope>
    <source>
        <strain evidence="4">DSM 11204 / 1A</strain>
    </source>
</reference>
<keyword evidence="1" id="KW-1133">Transmembrane helix</keyword>
<dbReference type="InterPro" id="IPR004942">
    <property type="entry name" value="Roadblock/LAMTOR2_dom"/>
</dbReference>
<dbReference type="SUPFAM" id="SSF103196">
    <property type="entry name" value="Roadblock/LC7 domain"/>
    <property type="match status" value="1"/>
</dbReference>
<feature type="transmembrane region" description="Helical" evidence="1">
    <location>
        <begin position="190"/>
        <end position="209"/>
    </location>
</feature>
<dbReference type="Pfam" id="PF12773">
    <property type="entry name" value="DZR"/>
    <property type="match status" value="1"/>
</dbReference>
<feature type="domain" description="Roadblock/LAMTOR2" evidence="2">
    <location>
        <begin position="16"/>
        <end position="105"/>
    </location>
</feature>
<keyword evidence="4" id="KW-1185">Reference proteome</keyword>
<evidence type="ECO:0000313" key="4">
    <source>
        <dbReference type="Proteomes" id="UP000001037"/>
    </source>
</evidence>
<dbReference type="OrthoDB" id="104562at2157"/>
<dbReference type="eggNOG" id="arCOG01917">
    <property type="taxonomic scope" value="Archaea"/>
</dbReference>
<organism evidence="3 4">
    <name type="scientific">Pyrolobus fumarii (strain DSM 11204 / 1A)</name>
    <dbReference type="NCBI Taxonomy" id="694429"/>
    <lineage>
        <taxon>Archaea</taxon>
        <taxon>Thermoproteota</taxon>
        <taxon>Thermoprotei</taxon>
        <taxon>Desulfurococcales</taxon>
        <taxon>Pyrodictiaceae</taxon>
        <taxon>Pyrolobus</taxon>
    </lineage>
</organism>
<dbReference type="SMART" id="SM00960">
    <property type="entry name" value="Robl_LC7"/>
    <property type="match status" value="1"/>
</dbReference>
<dbReference type="EMBL" id="CP002838">
    <property type="protein sequence ID" value="AEM39622.1"/>
    <property type="molecule type" value="Genomic_DNA"/>
</dbReference>
<dbReference type="STRING" id="694429.Pyrfu_1768"/>
<accession>G0ECQ2</accession>
<sequence>MSEELGTVPLATPTIDPEKLLDYIDKLDGVAFAVVSREGLPVYIRGQLEREQAEALAALGEEAFRRIEDSFGRLGSGRVTKLGLDMAQGRLYVSRLDGGVIIYQASPRLADLLAEVIERLKDNRPVKCGNCGHDVTLATYKCPRCNRTVPFVARECPHCGANIDVKRCPNCGSPLRSDGSIVKPPKEPVYIGYGASVLMFGIGGLALALGVPAAGVAAIAAGVMLALGTTIIVKRSI</sequence>
<protein>
    <recommendedName>
        <fullName evidence="2">Roadblock/LAMTOR2 domain-containing protein</fullName>
    </recommendedName>
</protein>
<dbReference type="InParanoid" id="G0ECQ2"/>
<evidence type="ECO:0000259" key="2">
    <source>
        <dbReference type="SMART" id="SM00960"/>
    </source>
</evidence>
<evidence type="ECO:0000256" key="1">
    <source>
        <dbReference type="SAM" id="Phobius"/>
    </source>
</evidence>
<dbReference type="eggNOG" id="arCOG02603">
    <property type="taxonomic scope" value="Archaea"/>
</dbReference>
<keyword evidence="1" id="KW-0472">Membrane</keyword>
<dbReference type="GeneID" id="11138957"/>
<feature type="transmembrane region" description="Helical" evidence="1">
    <location>
        <begin position="215"/>
        <end position="233"/>
    </location>
</feature>
<dbReference type="HOGENOM" id="CLU_1168610_0_0_2"/>
<dbReference type="AlphaFoldDB" id="G0ECQ2"/>
<dbReference type="Gene3D" id="3.30.450.30">
    <property type="entry name" value="Dynein light chain 2a, cytoplasmic"/>
    <property type="match status" value="1"/>
</dbReference>
<name>G0ECQ2_PYRF1</name>
<dbReference type="KEGG" id="pfm:Pyrfu_1768"/>
<dbReference type="Pfam" id="PF03259">
    <property type="entry name" value="Robl_LC7"/>
    <property type="match status" value="1"/>
</dbReference>
<gene>
    <name evidence="3" type="ordered locus">Pyrfu_1768</name>
</gene>
<keyword evidence="1" id="KW-0812">Transmembrane</keyword>
<proteinExistence type="predicted"/>
<dbReference type="RefSeq" id="WP_014027299.1">
    <property type="nucleotide sequence ID" value="NC_015931.1"/>
</dbReference>
<dbReference type="Proteomes" id="UP000001037">
    <property type="component" value="Chromosome"/>
</dbReference>
<dbReference type="InterPro" id="IPR025874">
    <property type="entry name" value="DZR"/>
</dbReference>
<evidence type="ECO:0000313" key="3">
    <source>
        <dbReference type="EMBL" id="AEM39622.1"/>
    </source>
</evidence>